<protein>
    <submittedName>
        <fullName evidence="5">Uncharacterized protein LOC115626223</fullName>
    </submittedName>
</protein>
<dbReference type="InterPro" id="IPR025252">
    <property type="entry name" value="DUF4200"/>
</dbReference>
<accession>A0A6J2TR09</accession>
<dbReference type="Proteomes" id="UP000504634">
    <property type="component" value="Unplaced"/>
</dbReference>
<evidence type="ECO:0000256" key="2">
    <source>
        <dbReference type="SAM" id="Coils"/>
    </source>
</evidence>
<keyword evidence="1 2" id="KW-0175">Coiled coil</keyword>
<feature type="coiled-coil region" evidence="2">
    <location>
        <begin position="189"/>
        <end position="220"/>
    </location>
</feature>
<dbReference type="InterPro" id="IPR051147">
    <property type="entry name" value="CFAP_domain-containing"/>
</dbReference>
<keyword evidence="4" id="KW-1185">Reference proteome</keyword>
<evidence type="ECO:0000313" key="5">
    <source>
        <dbReference type="RefSeq" id="XP_030377382.1"/>
    </source>
</evidence>
<dbReference type="PANTHER" id="PTHR21683:SF2">
    <property type="entry name" value="COILED-COIL DOMAIN-CONTAINING PROTEIN 42 LIKE-2-LIKE"/>
    <property type="match status" value="1"/>
</dbReference>
<dbReference type="RefSeq" id="XP_030377382.1">
    <property type="nucleotide sequence ID" value="XM_030521522.1"/>
</dbReference>
<dbReference type="GeneID" id="115626223"/>
<evidence type="ECO:0000313" key="4">
    <source>
        <dbReference type="Proteomes" id="UP000504634"/>
    </source>
</evidence>
<gene>
    <name evidence="5" type="primary">LOC115626223</name>
</gene>
<sequence length="340" mass="39327">MPRRNPTKKLDVIGSLDLRPETAVGDYIESKQQEELFIKPPHQDSAGDSIELLFIANAREHETMLKLQQEMLANAKRQSEINADRVRKMYKTQDRLRKRFIEVNGFIKDCADKKRIAEKAISEETLLHEELIKSSEKYKESIAELKVFRGALKATVEEFKPYEKVLDEVVKVSDIFVSPKDCMDRCDALMLAQVEINNLEQQKTQEIEEMRKQMVKITNEAALTVLGLKNDLARLERSYNQSRSLCLKWEKILAGVKDSISTNYLAKERTLDAVNVLYRLLCRRRDMEPTYMRSDVENCMDFIKEEVELLKAILKQFEERKATKVPDKMPGTTAIDGAEC</sequence>
<organism evidence="4 5">
    <name type="scientific">Drosophila lebanonensis</name>
    <name type="common">Fruit fly</name>
    <name type="synonym">Scaptodrosophila lebanonensis</name>
    <dbReference type="NCBI Taxonomy" id="7225"/>
    <lineage>
        <taxon>Eukaryota</taxon>
        <taxon>Metazoa</taxon>
        <taxon>Ecdysozoa</taxon>
        <taxon>Arthropoda</taxon>
        <taxon>Hexapoda</taxon>
        <taxon>Insecta</taxon>
        <taxon>Pterygota</taxon>
        <taxon>Neoptera</taxon>
        <taxon>Endopterygota</taxon>
        <taxon>Diptera</taxon>
        <taxon>Brachycera</taxon>
        <taxon>Muscomorpha</taxon>
        <taxon>Ephydroidea</taxon>
        <taxon>Drosophilidae</taxon>
        <taxon>Scaptodrosophila</taxon>
    </lineage>
</organism>
<dbReference type="PANTHER" id="PTHR21683">
    <property type="entry name" value="COILED-COIL DOMAIN-CONTAINING PROTEIN 42 LIKE-2-LIKE-RELATED"/>
    <property type="match status" value="1"/>
</dbReference>
<dbReference type="OrthoDB" id="10264298at2759"/>
<proteinExistence type="predicted"/>
<evidence type="ECO:0000259" key="3">
    <source>
        <dbReference type="Pfam" id="PF13863"/>
    </source>
</evidence>
<name>A0A6J2TR09_DROLE</name>
<dbReference type="GO" id="GO:0005856">
    <property type="term" value="C:cytoskeleton"/>
    <property type="evidence" value="ECO:0007669"/>
    <property type="project" value="UniProtKB-ARBA"/>
</dbReference>
<reference evidence="5" key="1">
    <citation type="submission" date="2025-08" db="UniProtKB">
        <authorList>
            <consortium name="RefSeq"/>
        </authorList>
    </citation>
    <scope>IDENTIFICATION</scope>
    <source>
        <strain evidence="5">11010-0011.00</strain>
        <tissue evidence="5">Whole body</tissue>
    </source>
</reference>
<feature type="domain" description="DUF4200" evidence="3">
    <location>
        <begin position="54"/>
        <end position="171"/>
    </location>
</feature>
<dbReference type="AlphaFoldDB" id="A0A6J2TR09"/>
<evidence type="ECO:0000256" key="1">
    <source>
        <dbReference type="ARBA" id="ARBA00023054"/>
    </source>
</evidence>
<dbReference type="Pfam" id="PF13863">
    <property type="entry name" value="DUF4200"/>
    <property type="match status" value="1"/>
</dbReference>